<feature type="region of interest" description="Disordered" evidence="1">
    <location>
        <begin position="316"/>
        <end position="542"/>
    </location>
</feature>
<feature type="region of interest" description="Disordered" evidence="1">
    <location>
        <begin position="1"/>
        <end position="253"/>
    </location>
</feature>
<feature type="compositionally biased region" description="Polar residues" evidence="1">
    <location>
        <begin position="174"/>
        <end position="184"/>
    </location>
</feature>
<name>M2RFX1_CERS8</name>
<reference evidence="2 3" key="1">
    <citation type="journal article" date="2012" name="Proc. Natl. Acad. Sci. U.S.A.">
        <title>Comparative genomics of Ceriporiopsis subvermispora and Phanerochaete chrysosporium provide insight into selective ligninolysis.</title>
        <authorList>
            <person name="Fernandez-Fueyo E."/>
            <person name="Ruiz-Duenas F.J."/>
            <person name="Ferreira P."/>
            <person name="Floudas D."/>
            <person name="Hibbett D.S."/>
            <person name="Canessa P."/>
            <person name="Larrondo L.F."/>
            <person name="James T.Y."/>
            <person name="Seelenfreund D."/>
            <person name="Lobos S."/>
            <person name="Polanco R."/>
            <person name="Tello M."/>
            <person name="Honda Y."/>
            <person name="Watanabe T."/>
            <person name="Watanabe T."/>
            <person name="Ryu J.S."/>
            <person name="Kubicek C.P."/>
            <person name="Schmoll M."/>
            <person name="Gaskell J."/>
            <person name="Hammel K.E."/>
            <person name="St John F.J."/>
            <person name="Vanden Wymelenberg A."/>
            <person name="Sabat G."/>
            <person name="Splinter BonDurant S."/>
            <person name="Syed K."/>
            <person name="Yadav J.S."/>
            <person name="Doddapaneni H."/>
            <person name="Subramanian V."/>
            <person name="Lavin J.L."/>
            <person name="Oguiza J.A."/>
            <person name="Perez G."/>
            <person name="Pisabarro A.G."/>
            <person name="Ramirez L."/>
            <person name="Santoyo F."/>
            <person name="Master E."/>
            <person name="Coutinho P.M."/>
            <person name="Henrissat B."/>
            <person name="Lombard V."/>
            <person name="Magnuson J.K."/>
            <person name="Kuees U."/>
            <person name="Hori C."/>
            <person name="Igarashi K."/>
            <person name="Samejima M."/>
            <person name="Held B.W."/>
            <person name="Barry K.W."/>
            <person name="LaButti K.M."/>
            <person name="Lapidus A."/>
            <person name="Lindquist E.A."/>
            <person name="Lucas S.M."/>
            <person name="Riley R."/>
            <person name="Salamov A.A."/>
            <person name="Hoffmeister D."/>
            <person name="Schwenk D."/>
            <person name="Hadar Y."/>
            <person name="Yarden O."/>
            <person name="de Vries R.P."/>
            <person name="Wiebenga A."/>
            <person name="Stenlid J."/>
            <person name="Eastwood D."/>
            <person name="Grigoriev I.V."/>
            <person name="Berka R.M."/>
            <person name="Blanchette R.A."/>
            <person name="Kersten P."/>
            <person name="Martinez A.T."/>
            <person name="Vicuna R."/>
            <person name="Cullen D."/>
        </authorList>
    </citation>
    <scope>NUCLEOTIDE SEQUENCE [LARGE SCALE GENOMIC DNA]</scope>
    <source>
        <strain evidence="2 3">B</strain>
    </source>
</reference>
<organism evidence="2 3">
    <name type="scientific">Ceriporiopsis subvermispora (strain B)</name>
    <name type="common">White-rot fungus</name>
    <name type="synonym">Gelatoporia subvermispora</name>
    <dbReference type="NCBI Taxonomy" id="914234"/>
    <lineage>
        <taxon>Eukaryota</taxon>
        <taxon>Fungi</taxon>
        <taxon>Dikarya</taxon>
        <taxon>Basidiomycota</taxon>
        <taxon>Agaricomycotina</taxon>
        <taxon>Agaricomycetes</taxon>
        <taxon>Polyporales</taxon>
        <taxon>Gelatoporiaceae</taxon>
        <taxon>Gelatoporia</taxon>
    </lineage>
</organism>
<feature type="compositionally biased region" description="Low complexity" evidence="1">
    <location>
        <begin position="374"/>
        <end position="385"/>
    </location>
</feature>
<keyword evidence="3" id="KW-1185">Reference proteome</keyword>
<accession>M2RFX1</accession>
<feature type="compositionally biased region" description="Polar residues" evidence="1">
    <location>
        <begin position="65"/>
        <end position="80"/>
    </location>
</feature>
<dbReference type="Proteomes" id="UP000016930">
    <property type="component" value="Unassembled WGS sequence"/>
</dbReference>
<gene>
    <name evidence="2" type="ORF">CERSUDRAFT_83132</name>
</gene>
<protein>
    <submittedName>
        <fullName evidence="2">Uncharacterized protein</fullName>
    </submittedName>
</protein>
<dbReference type="STRING" id="914234.M2RFX1"/>
<feature type="compositionally biased region" description="Basic and acidic residues" evidence="1">
    <location>
        <begin position="430"/>
        <end position="441"/>
    </location>
</feature>
<feature type="compositionally biased region" description="Basic and acidic residues" evidence="1">
    <location>
        <begin position="327"/>
        <end position="336"/>
    </location>
</feature>
<proteinExistence type="predicted"/>
<feature type="compositionally biased region" description="Acidic residues" evidence="1">
    <location>
        <begin position="500"/>
        <end position="512"/>
    </location>
</feature>
<evidence type="ECO:0000313" key="2">
    <source>
        <dbReference type="EMBL" id="EMD37357.1"/>
    </source>
</evidence>
<dbReference type="EMBL" id="KB445796">
    <property type="protein sequence ID" value="EMD37357.1"/>
    <property type="molecule type" value="Genomic_DNA"/>
</dbReference>
<dbReference type="OrthoDB" id="5599613at2759"/>
<evidence type="ECO:0000256" key="1">
    <source>
        <dbReference type="SAM" id="MobiDB-lite"/>
    </source>
</evidence>
<feature type="region of interest" description="Disordered" evidence="1">
    <location>
        <begin position="268"/>
        <end position="298"/>
    </location>
</feature>
<dbReference type="HOGENOM" id="CLU_428255_0_0_1"/>
<feature type="compositionally biased region" description="Polar residues" evidence="1">
    <location>
        <begin position="1"/>
        <end position="37"/>
    </location>
</feature>
<feature type="compositionally biased region" description="Low complexity" evidence="1">
    <location>
        <begin position="475"/>
        <end position="495"/>
    </location>
</feature>
<sequence length="639" mass="68013">MSPLPSTSGSVKRTLSSSQRASAGTSKSKLVQTTLSFTRKRKHDDTEPGSSQPGTPSLKVPTPSLPKTRSPSTSQKSPQTRPLAPKDNVPTERPRSNSVKKPSPPKKLRLSSPEPGLLAPASGHSADRSGLVPSSQSDEQELCAPKLVVKDPVAVKESVDKWRKETSIAPRSEGASSQAGQSPSEDMHFNIDTGADFNIDVGMQDDIPEDAPEELLPSGPSDVPGPRSETEVSMQLRVRSSASTLGSARKSAVPISPVITVPTLAVTCASSSEPSASRPVTPPLPEATLLPRPSTPLALTTESKTAKIIADIKANAAAALPSSSEDEGPRQLRDLSDSSDDDSFNGGFFASKKNDKGKGKAVASPRKLSSTGFSSPLSKLGSSPPTRTGAKRYSLRNRFVAAQSSSDESDHAPAPAPVRKPRKSNALDALLKEKKQAEKQGKGSSAVQVAEEALASYHRSKQGMKDEMDDEEASASEPRAARRGTPSASATPSATSDRETEGEDEDVDDMDIEGILGEEGGKAVGRILEDDKTSKEAQSRARRKDRVLGVPLWEPALRDEDADMESFELPAFPLSETDLAKDALLRLLADAVTRQDVAQVTVIFNVGVLSQLSHEYQITLIPWLYDIGESLAMSRNVLR</sequence>
<dbReference type="AlphaFoldDB" id="M2RFX1"/>
<feature type="compositionally biased region" description="Basic and acidic residues" evidence="1">
    <location>
        <begin position="527"/>
        <end position="539"/>
    </location>
</feature>
<evidence type="ECO:0000313" key="3">
    <source>
        <dbReference type="Proteomes" id="UP000016930"/>
    </source>
</evidence>
<feature type="compositionally biased region" description="Basic and acidic residues" evidence="1">
    <location>
        <begin position="153"/>
        <end position="166"/>
    </location>
</feature>